<name>X1H944_9ZZZZ</name>
<proteinExistence type="predicted"/>
<evidence type="ECO:0008006" key="2">
    <source>
        <dbReference type="Google" id="ProtNLM"/>
    </source>
</evidence>
<accession>X1H944</accession>
<comment type="caution">
    <text evidence="1">The sequence shown here is derived from an EMBL/GenBank/DDBJ whole genome shotgun (WGS) entry which is preliminary data.</text>
</comment>
<sequence length="144" mass="17435">MIDKRTKHSMEWRNKWPWQNGLLTNQTSVDKDLEQAIRDYIQWLISEGYTLSTCSSYNRMLNHFRLFISRKRIPWDKVFNLNTLKDFQKENNLKYAPVVRGLSRYLFQQEKIREPIEKEIEKLPQIYEQYLSSYANSGQVQPIQ</sequence>
<protein>
    <recommendedName>
        <fullName evidence="2">Core-binding (CB) domain-containing protein</fullName>
    </recommendedName>
</protein>
<evidence type="ECO:0000313" key="1">
    <source>
        <dbReference type="EMBL" id="GAH53565.1"/>
    </source>
</evidence>
<gene>
    <name evidence="1" type="ORF">S03H2_30088</name>
</gene>
<feature type="non-terminal residue" evidence="1">
    <location>
        <position position="144"/>
    </location>
</feature>
<organism evidence="1">
    <name type="scientific">marine sediment metagenome</name>
    <dbReference type="NCBI Taxonomy" id="412755"/>
    <lineage>
        <taxon>unclassified sequences</taxon>
        <taxon>metagenomes</taxon>
        <taxon>ecological metagenomes</taxon>
    </lineage>
</organism>
<reference evidence="1" key="1">
    <citation type="journal article" date="2014" name="Front. Microbiol.">
        <title>High frequency of phylogenetically diverse reductive dehalogenase-homologous genes in deep subseafloor sedimentary metagenomes.</title>
        <authorList>
            <person name="Kawai M."/>
            <person name="Futagami T."/>
            <person name="Toyoda A."/>
            <person name="Takaki Y."/>
            <person name="Nishi S."/>
            <person name="Hori S."/>
            <person name="Arai W."/>
            <person name="Tsubouchi T."/>
            <person name="Morono Y."/>
            <person name="Uchiyama I."/>
            <person name="Ito T."/>
            <person name="Fujiyama A."/>
            <person name="Inagaki F."/>
            <person name="Takami H."/>
        </authorList>
    </citation>
    <scope>NUCLEOTIDE SEQUENCE</scope>
    <source>
        <strain evidence="1">Expedition CK06-06</strain>
    </source>
</reference>
<dbReference type="AlphaFoldDB" id="X1H944"/>
<dbReference type="EMBL" id="BARU01018191">
    <property type="protein sequence ID" value="GAH53565.1"/>
    <property type="molecule type" value="Genomic_DNA"/>
</dbReference>